<evidence type="ECO:0000313" key="1">
    <source>
        <dbReference type="EMBL" id="ATS17990.1"/>
    </source>
</evidence>
<dbReference type="EMBL" id="CP018092">
    <property type="protein sequence ID" value="ATS17990.1"/>
    <property type="molecule type" value="Genomic_DNA"/>
</dbReference>
<sequence>MQLLLTELLNLPGIEVEDYTDVAGELILIVEAKTIEAICPRCQQKKGAKTSESGAVNAA</sequence>
<keyword evidence="2" id="KW-1185">Reference proteome</keyword>
<dbReference type="Proteomes" id="UP000231057">
    <property type="component" value="Chromosome"/>
</dbReference>
<evidence type="ECO:0000313" key="2">
    <source>
        <dbReference type="Proteomes" id="UP000231057"/>
    </source>
</evidence>
<dbReference type="KEGG" id="slw:BRW62_03670"/>
<gene>
    <name evidence="1" type="ORF">BRW62_03670</name>
</gene>
<dbReference type="AlphaFoldDB" id="A0A2D2Q0F6"/>
<accession>A0A2D2Q0F6</accession>
<evidence type="ECO:0008006" key="3">
    <source>
        <dbReference type="Google" id="ProtNLM"/>
    </source>
</evidence>
<protein>
    <recommendedName>
        <fullName evidence="3">Transposase IS204/IS1001/IS1096/IS1165 zinc-finger domain-containing protein</fullName>
    </recommendedName>
</protein>
<organism evidence="1 2">
    <name type="scientific">Parathermosynechococcus lividus PCC 6715</name>
    <dbReference type="NCBI Taxonomy" id="1917166"/>
    <lineage>
        <taxon>Bacteria</taxon>
        <taxon>Bacillati</taxon>
        <taxon>Cyanobacteriota</taxon>
        <taxon>Cyanophyceae</taxon>
        <taxon>Acaryochloridales</taxon>
        <taxon>Thermosynechococcaceae</taxon>
        <taxon>Parathermosynechococcus</taxon>
    </lineage>
</organism>
<reference evidence="2" key="2">
    <citation type="journal article" date="2022" name="Front. Microbiol.">
        <title>Comparative Genomic Analysis Revealed Distinct Molecular Components and Organization of CO2-Concentrating Mechanism in Thermophilic Cyanobacteria.</title>
        <authorList>
            <person name="Tang J."/>
            <person name="Zhou H."/>
            <person name="Yao D."/>
            <person name="Riaz S."/>
            <person name="You D."/>
            <person name="Klepacz-Smolka A."/>
            <person name="Daroch M."/>
        </authorList>
    </citation>
    <scope>NUCLEOTIDE SEQUENCE [LARGE SCALE GENOMIC DNA]</scope>
    <source>
        <strain evidence="2">PCC 6715</strain>
    </source>
</reference>
<proteinExistence type="predicted"/>
<reference evidence="1 2" key="1">
    <citation type="submission" date="2016-11" db="EMBL/GenBank/DDBJ databases">
        <title>Complete genome sequence of thermophilic cyanobacteria strain Synechococcus sp. PCC6715.</title>
        <authorList>
            <person name="Tang J."/>
            <person name="Daroch M."/>
            <person name="Liang Y."/>
            <person name="Jiang D."/>
            <person name="Shah M."/>
        </authorList>
    </citation>
    <scope>NUCLEOTIDE SEQUENCE [LARGE SCALE GENOMIC DNA]</scope>
    <source>
        <strain evidence="1 2">PCC 6715</strain>
    </source>
</reference>
<name>A0A2D2Q0F6_PARLV</name>
<dbReference type="RefSeq" id="WP_099798345.1">
    <property type="nucleotide sequence ID" value="NZ_CP018092.1"/>
</dbReference>